<dbReference type="GO" id="GO:0005524">
    <property type="term" value="F:ATP binding"/>
    <property type="evidence" value="ECO:0007669"/>
    <property type="project" value="UniProtKB-UniRule"/>
</dbReference>
<proteinExistence type="inferred from homology"/>
<sequence>MNFEGCKFWREKLEENPQIKERSEEKEGRTAHNPEFTVENISMVEHGMFSSCFSLCSCFLRERKSTHGTVLPKDVSSRMDSVSSSEVNFSSERIPPSPAPVMASPRYTPHTPRSTHFSERVPPSPARAMASPRNISPSPKFSMAQVPKLTRLGSLHLNFSQVAQATQNFSPSMRIGRGAFGVVYKGYLEDGQVVAIKRAKGDHFMDHNAQFSREVELLSKIDHQNLVKLLGFLDKGDERLIITEYVPNGTLRSHLDGDHYPILNFSQRIAIAIDVAHGLTYLHTYSAERQIIHRDVKPSNILLTENMRAKVADFGFARLGADSEQSQVHTAVKGTVGYLDPEYMRTHRLTAKSDVYSFGILLLEILTGRRPVELKRPTNERVTLIWVFEKLEEGNVLELVDPRIEEAVDGEVLVPFFELAIHCAAPVRADRPDMKSVVERLWGIRVEYNRRQGRGSRA</sequence>
<dbReference type="GO" id="GO:0004674">
    <property type="term" value="F:protein serine/threonine kinase activity"/>
    <property type="evidence" value="ECO:0007669"/>
    <property type="project" value="UniProtKB-KW"/>
</dbReference>
<comment type="caution">
    <text evidence="14">The sequence shown here is derived from an EMBL/GenBank/DDBJ whole genome shotgun (WGS) entry which is preliminary data.</text>
</comment>
<dbReference type="AlphaFoldDB" id="A0AAN7KI19"/>
<evidence type="ECO:0000256" key="7">
    <source>
        <dbReference type="ARBA" id="ARBA00047899"/>
    </source>
</evidence>
<feature type="compositionally biased region" description="Low complexity" evidence="12">
    <location>
        <begin position="82"/>
        <end position="92"/>
    </location>
</feature>
<comment type="subunit">
    <text evidence="9">Interacts with calmodulin (CaM) in a Ca(2+)-dependent manner.</text>
</comment>
<keyword evidence="3" id="KW-0808">Transferase</keyword>
<protein>
    <recommendedName>
        <fullName evidence="1">non-specific serine/threonine protein kinase</fullName>
        <ecNumber evidence="1">2.7.11.1</ecNumber>
    </recommendedName>
</protein>
<dbReference type="FunFam" id="1.10.510.10:FF:000300">
    <property type="entry name" value="Calmodulin-binding receptor-like cytoplasmic kinase 3"/>
    <property type="match status" value="1"/>
</dbReference>
<keyword evidence="4 10" id="KW-0547">Nucleotide-binding</keyword>
<evidence type="ECO:0000256" key="6">
    <source>
        <dbReference type="ARBA" id="ARBA00022840"/>
    </source>
</evidence>
<comment type="similarity">
    <text evidence="11">Belongs to the protein kinase superfamily.</text>
</comment>
<comment type="catalytic activity">
    <reaction evidence="7">
        <text>L-threonyl-[protein] + ATP = O-phospho-L-threonyl-[protein] + ADP + H(+)</text>
        <dbReference type="Rhea" id="RHEA:46608"/>
        <dbReference type="Rhea" id="RHEA-COMP:11060"/>
        <dbReference type="Rhea" id="RHEA-COMP:11605"/>
        <dbReference type="ChEBI" id="CHEBI:15378"/>
        <dbReference type="ChEBI" id="CHEBI:30013"/>
        <dbReference type="ChEBI" id="CHEBI:30616"/>
        <dbReference type="ChEBI" id="CHEBI:61977"/>
        <dbReference type="ChEBI" id="CHEBI:456216"/>
        <dbReference type="EC" id="2.7.11.1"/>
    </reaction>
</comment>
<dbReference type="EMBL" id="JAXQNO010000023">
    <property type="protein sequence ID" value="KAK4765449.1"/>
    <property type="molecule type" value="Genomic_DNA"/>
</dbReference>
<keyword evidence="6 10" id="KW-0067">ATP-binding</keyword>
<organism evidence="14 15">
    <name type="scientific">Trapa natans</name>
    <name type="common">Water chestnut</name>
    <dbReference type="NCBI Taxonomy" id="22666"/>
    <lineage>
        <taxon>Eukaryota</taxon>
        <taxon>Viridiplantae</taxon>
        <taxon>Streptophyta</taxon>
        <taxon>Embryophyta</taxon>
        <taxon>Tracheophyta</taxon>
        <taxon>Spermatophyta</taxon>
        <taxon>Magnoliopsida</taxon>
        <taxon>eudicotyledons</taxon>
        <taxon>Gunneridae</taxon>
        <taxon>Pentapetalae</taxon>
        <taxon>rosids</taxon>
        <taxon>malvids</taxon>
        <taxon>Myrtales</taxon>
        <taxon>Lythraceae</taxon>
        <taxon>Trapa</taxon>
    </lineage>
</organism>
<evidence type="ECO:0000256" key="1">
    <source>
        <dbReference type="ARBA" id="ARBA00012513"/>
    </source>
</evidence>
<evidence type="ECO:0000256" key="3">
    <source>
        <dbReference type="ARBA" id="ARBA00022679"/>
    </source>
</evidence>
<comment type="catalytic activity">
    <reaction evidence="8">
        <text>L-seryl-[protein] + ATP = O-phospho-L-seryl-[protein] + ADP + H(+)</text>
        <dbReference type="Rhea" id="RHEA:17989"/>
        <dbReference type="Rhea" id="RHEA-COMP:9863"/>
        <dbReference type="Rhea" id="RHEA-COMP:11604"/>
        <dbReference type="ChEBI" id="CHEBI:15378"/>
        <dbReference type="ChEBI" id="CHEBI:29999"/>
        <dbReference type="ChEBI" id="CHEBI:30616"/>
        <dbReference type="ChEBI" id="CHEBI:83421"/>
        <dbReference type="ChEBI" id="CHEBI:456216"/>
        <dbReference type="EC" id="2.7.11.1"/>
    </reaction>
</comment>
<evidence type="ECO:0000256" key="9">
    <source>
        <dbReference type="ARBA" id="ARBA00066160"/>
    </source>
</evidence>
<feature type="binding site" evidence="10">
    <location>
        <position position="197"/>
    </location>
    <ligand>
        <name>ATP</name>
        <dbReference type="ChEBI" id="CHEBI:30616"/>
    </ligand>
</feature>
<evidence type="ECO:0000256" key="10">
    <source>
        <dbReference type="PROSITE-ProRule" id="PRU10141"/>
    </source>
</evidence>
<dbReference type="Gene3D" id="3.30.200.20">
    <property type="entry name" value="Phosphorylase Kinase, domain 1"/>
    <property type="match status" value="1"/>
</dbReference>
<evidence type="ECO:0000256" key="8">
    <source>
        <dbReference type="ARBA" id="ARBA00048679"/>
    </source>
</evidence>
<evidence type="ECO:0000259" key="13">
    <source>
        <dbReference type="PROSITE" id="PS50011"/>
    </source>
</evidence>
<dbReference type="EC" id="2.7.11.1" evidence="1"/>
<dbReference type="SUPFAM" id="SSF56112">
    <property type="entry name" value="Protein kinase-like (PK-like)"/>
    <property type="match status" value="1"/>
</dbReference>
<dbReference type="PANTHER" id="PTHR47989:SF71">
    <property type="entry name" value="PROTEIN KINASE DOMAIN-CONTAINING PROTEIN"/>
    <property type="match status" value="1"/>
</dbReference>
<dbReference type="InterPro" id="IPR001245">
    <property type="entry name" value="Ser-Thr/Tyr_kinase_cat_dom"/>
</dbReference>
<feature type="domain" description="Protein kinase" evidence="13">
    <location>
        <begin position="169"/>
        <end position="443"/>
    </location>
</feature>
<dbReference type="InterPro" id="IPR011009">
    <property type="entry name" value="Kinase-like_dom_sf"/>
</dbReference>
<keyword evidence="15" id="KW-1185">Reference proteome</keyword>
<accession>A0AAN7KI19</accession>
<keyword evidence="5" id="KW-0418">Kinase</keyword>
<evidence type="ECO:0000256" key="2">
    <source>
        <dbReference type="ARBA" id="ARBA00022527"/>
    </source>
</evidence>
<evidence type="ECO:0000256" key="5">
    <source>
        <dbReference type="ARBA" id="ARBA00022777"/>
    </source>
</evidence>
<keyword evidence="2 11" id="KW-0723">Serine/threonine-protein kinase</keyword>
<evidence type="ECO:0000313" key="15">
    <source>
        <dbReference type="Proteomes" id="UP001346149"/>
    </source>
</evidence>
<dbReference type="SMART" id="SM00220">
    <property type="entry name" value="S_TKc"/>
    <property type="match status" value="1"/>
</dbReference>
<evidence type="ECO:0000256" key="12">
    <source>
        <dbReference type="SAM" id="MobiDB-lite"/>
    </source>
</evidence>
<dbReference type="InterPro" id="IPR008271">
    <property type="entry name" value="Ser/Thr_kinase_AS"/>
</dbReference>
<evidence type="ECO:0000313" key="14">
    <source>
        <dbReference type="EMBL" id="KAK4765449.1"/>
    </source>
</evidence>
<dbReference type="Proteomes" id="UP001346149">
    <property type="component" value="Unassembled WGS sequence"/>
</dbReference>
<evidence type="ECO:0000256" key="4">
    <source>
        <dbReference type="ARBA" id="ARBA00022741"/>
    </source>
</evidence>
<evidence type="ECO:0000256" key="11">
    <source>
        <dbReference type="RuleBase" id="RU000304"/>
    </source>
</evidence>
<reference evidence="14 15" key="1">
    <citation type="journal article" date="2023" name="Hortic Res">
        <title>Pangenome of water caltrop reveals structural variations and asymmetric subgenome divergence after allopolyploidization.</title>
        <authorList>
            <person name="Zhang X."/>
            <person name="Chen Y."/>
            <person name="Wang L."/>
            <person name="Yuan Y."/>
            <person name="Fang M."/>
            <person name="Shi L."/>
            <person name="Lu R."/>
            <person name="Comes H.P."/>
            <person name="Ma Y."/>
            <person name="Chen Y."/>
            <person name="Huang G."/>
            <person name="Zhou Y."/>
            <person name="Zheng Z."/>
            <person name="Qiu Y."/>
        </authorList>
    </citation>
    <scope>NUCLEOTIDE SEQUENCE [LARGE SCALE GENOMIC DNA]</scope>
    <source>
        <strain evidence="14">F231</strain>
    </source>
</reference>
<dbReference type="CDD" id="cd14066">
    <property type="entry name" value="STKc_IRAK"/>
    <property type="match status" value="1"/>
</dbReference>
<dbReference type="InterPro" id="IPR000719">
    <property type="entry name" value="Prot_kinase_dom"/>
</dbReference>
<gene>
    <name evidence="14" type="ORF">SAY86_026539</name>
</gene>
<dbReference type="PROSITE" id="PS50011">
    <property type="entry name" value="PROTEIN_KINASE_DOM"/>
    <property type="match status" value="1"/>
</dbReference>
<dbReference type="PROSITE" id="PS00108">
    <property type="entry name" value="PROTEIN_KINASE_ST"/>
    <property type="match status" value="1"/>
</dbReference>
<dbReference type="PANTHER" id="PTHR47989">
    <property type="entry name" value="OS01G0750732 PROTEIN"/>
    <property type="match status" value="1"/>
</dbReference>
<feature type="region of interest" description="Disordered" evidence="12">
    <location>
        <begin position="82"/>
        <end position="140"/>
    </location>
</feature>
<dbReference type="PROSITE" id="PS00107">
    <property type="entry name" value="PROTEIN_KINASE_ATP"/>
    <property type="match status" value="1"/>
</dbReference>
<name>A0AAN7KI19_TRANT</name>
<dbReference type="Pfam" id="PF07714">
    <property type="entry name" value="PK_Tyr_Ser-Thr"/>
    <property type="match status" value="1"/>
</dbReference>
<dbReference type="InterPro" id="IPR017441">
    <property type="entry name" value="Protein_kinase_ATP_BS"/>
</dbReference>
<dbReference type="Gene3D" id="1.10.510.10">
    <property type="entry name" value="Transferase(Phosphotransferase) domain 1"/>
    <property type="match status" value="1"/>
</dbReference>